<feature type="transmembrane region" description="Helical" evidence="5">
    <location>
        <begin position="21"/>
        <end position="42"/>
    </location>
</feature>
<accession>A0A5C5WJD1</accession>
<keyword evidence="8" id="KW-1185">Reference proteome</keyword>
<feature type="transmembrane region" description="Helical" evidence="5">
    <location>
        <begin position="141"/>
        <end position="162"/>
    </location>
</feature>
<dbReference type="GO" id="GO:0016020">
    <property type="term" value="C:membrane"/>
    <property type="evidence" value="ECO:0007669"/>
    <property type="project" value="UniProtKB-SubCell"/>
</dbReference>
<evidence type="ECO:0000313" key="8">
    <source>
        <dbReference type="Proteomes" id="UP000317243"/>
    </source>
</evidence>
<gene>
    <name evidence="7" type="ORF">KOR42_37700</name>
</gene>
<evidence type="ECO:0000259" key="6">
    <source>
        <dbReference type="Pfam" id="PF12698"/>
    </source>
</evidence>
<keyword evidence="3 5" id="KW-1133">Transmembrane helix</keyword>
<evidence type="ECO:0000256" key="2">
    <source>
        <dbReference type="ARBA" id="ARBA00022692"/>
    </source>
</evidence>
<protein>
    <submittedName>
        <fullName evidence="7">ABC-2 family transporter protein</fullName>
    </submittedName>
</protein>
<feature type="transmembrane region" description="Helical" evidence="5">
    <location>
        <begin position="385"/>
        <end position="406"/>
    </location>
</feature>
<dbReference type="Proteomes" id="UP000317243">
    <property type="component" value="Unassembled WGS sequence"/>
</dbReference>
<name>A0A5C5WJD1_9PLAN</name>
<dbReference type="EMBL" id="SIHI01000016">
    <property type="protein sequence ID" value="TWT49952.1"/>
    <property type="molecule type" value="Genomic_DNA"/>
</dbReference>
<keyword evidence="2 5" id="KW-0812">Transmembrane</keyword>
<feature type="transmembrane region" description="Helical" evidence="5">
    <location>
        <begin position="427"/>
        <end position="447"/>
    </location>
</feature>
<proteinExistence type="predicted"/>
<sequence length="516" mass="57133">MFHGPLTLLMRSVRSDALKRSAHLARIASVILILLFLIAAHLHESTSSAPGLDLFRSIAFLAIALINLAGVGHFCNSITEEKEEGTLSLLLLANISPLGILLGKSTNRILSVILIFAAQFPFALLAVTLGGITVLQIVATFLALSAHLFLIANLSLLMSVWSRRSQEAAAAMVMVLMILYGFPYAVYQAARQARRSTIFQSAGLSEWSDWLLDLNAQISVVDQVQRILGTDGDYQFLSWQLISSLIFGTIAFLIAWASFCRIIWAPDTDRPTRMDVKTRSRWKSILIPRAWRQAVTWKDYYFIAGGISGLIARVVFYSISLLIMVFYRRKIYAQMEIDGVQLFRDLLLVLLCIETLVLASQFFHTERKSGTLPTLLMLPQTPLRITWEKAFGCFLGVLPTIVFLFIPESFLQERYFFESFVLTPRMLTLICGLLVMAHLTALCSLIVKWGALPLAIGLALIAGGLFAPFIAVAKSLIRSAGEGALAEASPMLYSTAIVCGAIQFEMVRRLTRIAGS</sequence>
<dbReference type="OrthoDB" id="240327at2"/>
<feature type="transmembrane region" description="Helical" evidence="5">
    <location>
        <begin position="453"/>
        <end position="473"/>
    </location>
</feature>
<dbReference type="InterPro" id="IPR013525">
    <property type="entry name" value="ABC2_TM"/>
</dbReference>
<evidence type="ECO:0000313" key="7">
    <source>
        <dbReference type="EMBL" id="TWT49952.1"/>
    </source>
</evidence>
<evidence type="ECO:0000256" key="3">
    <source>
        <dbReference type="ARBA" id="ARBA00022989"/>
    </source>
</evidence>
<evidence type="ECO:0000256" key="4">
    <source>
        <dbReference type="ARBA" id="ARBA00023136"/>
    </source>
</evidence>
<feature type="transmembrane region" description="Helical" evidence="5">
    <location>
        <begin position="87"/>
        <end position="103"/>
    </location>
</feature>
<dbReference type="Pfam" id="PF12698">
    <property type="entry name" value="ABC2_membrane_3"/>
    <property type="match status" value="1"/>
</dbReference>
<comment type="subcellular location">
    <subcellularLocation>
        <location evidence="1">Membrane</location>
        <topology evidence="1">Multi-pass membrane protein</topology>
    </subcellularLocation>
</comment>
<feature type="transmembrane region" description="Helical" evidence="5">
    <location>
        <begin position="346"/>
        <end position="365"/>
    </location>
</feature>
<dbReference type="AlphaFoldDB" id="A0A5C5WJD1"/>
<feature type="domain" description="ABC-2 type transporter transmembrane" evidence="6">
    <location>
        <begin position="58"/>
        <end position="256"/>
    </location>
</feature>
<dbReference type="GO" id="GO:0140359">
    <property type="term" value="F:ABC-type transporter activity"/>
    <property type="evidence" value="ECO:0007669"/>
    <property type="project" value="InterPro"/>
</dbReference>
<evidence type="ECO:0000256" key="1">
    <source>
        <dbReference type="ARBA" id="ARBA00004141"/>
    </source>
</evidence>
<keyword evidence="4 5" id="KW-0472">Membrane</keyword>
<reference evidence="7 8" key="1">
    <citation type="submission" date="2019-02" db="EMBL/GenBank/DDBJ databases">
        <title>Deep-cultivation of Planctomycetes and their phenomic and genomic characterization uncovers novel biology.</title>
        <authorList>
            <person name="Wiegand S."/>
            <person name="Jogler M."/>
            <person name="Boedeker C."/>
            <person name="Pinto D."/>
            <person name="Vollmers J."/>
            <person name="Rivas-Marin E."/>
            <person name="Kohn T."/>
            <person name="Peeters S.H."/>
            <person name="Heuer A."/>
            <person name="Rast P."/>
            <person name="Oberbeckmann S."/>
            <person name="Bunk B."/>
            <person name="Jeske O."/>
            <person name="Meyerdierks A."/>
            <person name="Storesund J.E."/>
            <person name="Kallscheuer N."/>
            <person name="Luecker S."/>
            <person name="Lage O.M."/>
            <person name="Pohl T."/>
            <person name="Merkel B.J."/>
            <person name="Hornburger P."/>
            <person name="Mueller R.-W."/>
            <person name="Bruemmer F."/>
            <person name="Labrenz M."/>
            <person name="Spormann A.M."/>
            <person name="Op Den Camp H."/>
            <person name="Overmann J."/>
            <person name="Amann R."/>
            <person name="Jetten M.S.M."/>
            <person name="Mascher T."/>
            <person name="Medema M.H."/>
            <person name="Devos D.P."/>
            <person name="Kaster A.-K."/>
            <person name="Ovreas L."/>
            <person name="Rohde M."/>
            <person name="Galperin M.Y."/>
            <person name="Jogler C."/>
        </authorList>
    </citation>
    <scope>NUCLEOTIDE SEQUENCE [LARGE SCALE GENOMIC DNA]</scope>
    <source>
        <strain evidence="7 8">KOR42</strain>
    </source>
</reference>
<feature type="transmembrane region" description="Helical" evidence="5">
    <location>
        <begin position="168"/>
        <end position="187"/>
    </location>
</feature>
<comment type="caution">
    <text evidence="7">The sequence shown here is derived from an EMBL/GenBank/DDBJ whole genome shotgun (WGS) entry which is preliminary data.</text>
</comment>
<feature type="transmembrane region" description="Helical" evidence="5">
    <location>
        <begin position="245"/>
        <end position="264"/>
    </location>
</feature>
<feature type="transmembrane region" description="Helical" evidence="5">
    <location>
        <begin position="109"/>
        <end position="129"/>
    </location>
</feature>
<evidence type="ECO:0000256" key="5">
    <source>
        <dbReference type="SAM" id="Phobius"/>
    </source>
</evidence>
<feature type="transmembrane region" description="Helical" evidence="5">
    <location>
        <begin position="54"/>
        <end position="75"/>
    </location>
</feature>
<organism evidence="7 8">
    <name type="scientific">Thalassoglobus neptunius</name>
    <dbReference type="NCBI Taxonomy" id="1938619"/>
    <lineage>
        <taxon>Bacteria</taxon>
        <taxon>Pseudomonadati</taxon>
        <taxon>Planctomycetota</taxon>
        <taxon>Planctomycetia</taxon>
        <taxon>Planctomycetales</taxon>
        <taxon>Planctomycetaceae</taxon>
        <taxon>Thalassoglobus</taxon>
    </lineage>
</organism>
<feature type="transmembrane region" description="Helical" evidence="5">
    <location>
        <begin position="300"/>
        <end position="326"/>
    </location>
</feature>